<evidence type="ECO:0000313" key="1">
    <source>
        <dbReference type="EMBL" id="WXB15260.1"/>
    </source>
</evidence>
<keyword evidence="2" id="KW-1185">Reference proteome</keyword>
<protein>
    <recommendedName>
        <fullName evidence="3">Ribbon-helix-helix protein CopG domain-containing protein</fullName>
    </recommendedName>
</protein>
<name>A0ABZ2LWZ8_9BACT</name>
<evidence type="ECO:0008006" key="3">
    <source>
        <dbReference type="Google" id="ProtNLM"/>
    </source>
</evidence>
<proteinExistence type="predicted"/>
<dbReference type="RefSeq" id="WP_394824885.1">
    <property type="nucleotide sequence ID" value="NZ_CP089984.1"/>
</dbReference>
<dbReference type="Proteomes" id="UP001370348">
    <property type="component" value="Chromosome"/>
</dbReference>
<gene>
    <name evidence="1" type="ORF">LZC94_46500</name>
</gene>
<accession>A0ABZ2LWZ8</accession>
<evidence type="ECO:0000313" key="2">
    <source>
        <dbReference type="Proteomes" id="UP001370348"/>
    </source>
</evidence>
<sequence length="62" mass="6977">MGRPSSPNAVQVSIRVPPEWLDRADVVAEQMSAPGQKMTRVDVIRRAFEQGLARLEREVESE</sequence>
<reference evidence="1 2" key="1">
    <citation type="submission" date="2021-12" db="EMBL/GenBank/DDBJ databases">
        <title>Discovery of the Pendulisporaceae a myxobacterial family with distinct sporulation behavior and unique specialized metabolism.</title>
        <authorList>
            <person name="Garcia R."/>
            <person name="Popoff A."/>
            <person name="Bader C.D."/>
            <person name="Loehr J."/>
            <person name="Walesch S."/>
            <person name="Walt C."/>
            <person name="Boldt J."/>
            <person name="Bunk B."/>
            <person name="Haeckl F.J.F.P.J."/>
            <person name="Gunesch A.P."/>
            <person name="Birkelbach J."/>
            <person name="Nuebel U."/>
            <person name="Pietschmann T."/>
            <person name="Bach T."/>
            <person name="Mueller R."/>
        </authorList>
    </citation>
    <scope>NUCLEOTIDE SEQUENCE [LARGE SCALE GENOMIC DNA]</scope>
    <source>
        <strain evidence="1 2">MSr11954</strain>
    </source>
</reference>
<organism evidence="1 2">
    <name type="scientific">Pendulispora albinea</name>
    <dbReference type="NCBI Taxonomy" id="2741071"/>
    <lineage>
        <taxon>Bacteria</taxon>
        <taxon>Pseudomonadati</taxon>
        <taxon>Myxococcota</taxon>
        <taxon>Myxococcia</taxon>
        <taxon>Myxococcales</taxon>
        <taxon>Sorangiineae</taxon>
        <taxon>Pendulisporaceae</taxon>
        <taxon>Pendulispora</taxon>
    </lineage>
</organism>
<dbReference type="EMBL" id="CP089984">
    <property type="protein sequence ID" value="WXB15260.1"/>
    <property type="molecule type" value="Genomic_DNA"/>
</dbReference>